<comment type="caution">
    <text evidence="2">The sequence shown here is derived from an EMBL/GenBank/DDBJ whole genome shotgun (WGS) entry which is preliminary data.</text>
</comment>
<protein>
    <recommendedName>
        <fullName evidence="1">PrkA C-terminal domain-containing protein</fullName>
    </recommendedName>
</protein>
<keyword evidence="3" id="KW-1185">Reference proteome</keyword>
<dbReference type="GO" id="GO:0004672">
    <property type="term" value="F:protein kinase activity"/>
    <property type="evidence" value="ECO:0007669"/>
    <property type="project" value="TreeGrafter"/>
</dbReference>
<gene>
    <name evidence="2" type="ORF">AKJ59_00145</name>
</gene>
<accession>A0A133VR41</accession>
<dbReference type="EMBL" id="LHYL01000002">
    <property type="protein sequence ID" value="KXB08912.1"/>
    <property type="molecule type" value="Genomic_DNA"/>
</dbReference>
<dbReference type="PANTHER" id="PTHR30267:SF2">
    <property type="entry name" value="PROTEIN PRKA"/>
    <property type="match status" value="1"/>
</dbReference>
<feature type="non-terminal residue" evidence="2">
    <location>
        <position position="1"/>
    </location>
</feature>
<evidence type="ECO:0000313" key="3">
    <source>
        <dbReference type="Proteomes" id="UP000070248"/>
    </source>
</evidence>
<dbReference type="PANTHER" id="PTHR30267">
    <property type="entry name" value="PROTEIN KINASE PRKA"/>
    <property type="match status" value="1"/>
</dbReference>
<dbReference type="Proteomes" id="UP000070248">
    <property type="component" value="Unassembled WGS sequence"/>
</dbReference>
<proteinExistence type="predicted"/>
<organism evidence="2 3">
    <name type="scientific">candidate division MSBL1 archaeon SCGC-AAA385M02</name>
    <dbReference type="NCBI Taxonomy" id="1698287"/>
    <lineage>
        <taxon>Archaea</taxon>
        <taxon>Methanobacteriati</taxon>
        <taxon>Methanobacteriota</taxon>
        <taxon>candidate division MSBL1</taxon>
    </lineage>
</organism>
<feature type="domain" description="PrkA C-terminal" evidence="1">
    <location>
        <begin position="155"/>
        <end position="415"/>
    </location>
</feature>
<evidence type="ECO:0000313" key="2">
    <source>
        <dbReference type="EMBL" id="KXB08912.1"/>
    </source>
</evidence>
<dbReference type="InterPro" id="IPR010650">
    <property type="entry name" value="PrkA_C"/>
</dbReference>
<dbReference type="AlphaFoldDB" id="A0A133VR41"/>
<name>A0A133VR41_9EURY</name>
<evidence type="ECO:0000259" key="1">
    <source>
        <dbReference type="Pfam" id="PF06798"/>
    </source>
</evidence>
<dbReference type="Pfam" id="PF06798">
    <property type="entry name" value="PrkA"/>
    <property type="match status" value="1"/>
</dbReference>
<reference evidence="2 3" key="1">
    <citation type="journal article" date="2016" name="Sci. Rep.">
        <title>Metabolic traits of an uncultured archaeal lineage -MSBL1- from brine pools of the Red Sea.</title>
        <authorList>
            <person name="Mwirichia R."/>
            <person name="Alam I."/>
            <person name="Rashid M."/>
            <person name="Vinu M."/>
            <person name="Ba-Alawi W."/>
            <person name="Anthony Kamau A."/>
            <person name="Kamanda Ngugi D."/>
            <person name="Goker M."/>
            <person name="Klenk H.P."/>
            <person name="Bajic V."/>
            <person name="Stingl U."/>
        </authorList>
    </citation>
    <scope>NUCLEOTIDE SEQUENCE [LARGE SCALE GENOMIC DNA]</scope>
    <source>
        <strain evidence="2">SCGC-AAA385M02</strain>
    </source>
</reference>
<sequence length="418" mass="49244">GGVKFDHSIHAKSNNGIYALMDLKDNNQKRFTDLRGIVSEGRHRVNSIEEKVKGLFLIVTNPEDEDGIVDKAMDDRKKVTKMNYVLVPKTQNKIFHKVFGDGIDNRFHPNIIDSFSRILISTRMITKKDKNILLTWIDDADEYSFIIDDDLLILRMQIYDGDIPEWLSDIDVQNFVYDVRKSVIDMALEDGEKGVSDRKAIEIFGDLINYYSNDEYIGIKKMKNYCERVNIDLLEKIPQGFVDAVERYYIYIVSQEIKECMFVRNEEKIKRDLKNYLYSLNYNIGDTLTNPCTSDTFVLTKDWLKKIEMSMFGAYNDTLRRNVFKRYISETICYEDIEQSEQFKKLYADYTYGLKSNILKEFQESKSFVQSINDYGTEYFNSYDNKIRKNVDNLITNMVDKYNYTTKSAKEVCRYIFR</sequence>